<evidence type="ECO:0000259" key="4">
    <source>
        <dbReference type="Pfam" id="PF02902"/>
    </source>
</evidence>
<dbReference type="GO" id="GO:0006357">
    <property type="term" value="P:regulation of transcription by RNA polymerase II"/>
    <property type="evidence" value="ECO:0007669"/>
    <property type="project" value="TreeGrafter"/>
</dbReference>
<evidence type="ECO:0000256" key="2">
    <source>
        <dbReference type="ARBA" id="ARBA00022670"/>
    </source>
</evidence>
<sequence>MDESEDDRVRHNKRLNVCDTSLINLLRFPPTYIPIKEENQYWVDDTRFLLSGKWCETKALSALEIEEIAGSLKLFVPVCLKDHWILICVDIEKQALLCRVDCGIFVMKYADCLAHGNHFPFTQEDIPHFRHQVFLDIYRGRLPIAVSILGFRKVDQQPQQQNSSVGACDEGEKFGLEEEVEKLNRDKNVLMRGLIKLRQSQCDTDIQLQATVKRLQGTEQRQQQMMSFLAKAMQSRDLPNFAS</sequence>
<dbReference type="AlphaFoldDB" id="A0AAV1RPS8"/>
<dbReference type="EMBL" id="CAWUPB010001156">
    <property type="protein sequence ID" value="CAK7338716.1"/>
    <property type="molecule type" value="Genomic_DNA"/>
</dbReference>
<organism evidence="5 6">
    <name type="scientific">Dovyalis caffra</name>
    <dbReference type="NCBI Taxonomy" id="77055"/>
    <lineage>
        <taxon>Eukaryota</taxon>
        <taxon>Viridiplantae</taxon>
        <taxon>Streptophyta</taxon>
        <taxon>Embryophyta</taxon>
        <taxon>Tracheophyta</taxon>
        <taxon>Spermatophyta</taxon>
        <taxon>Magnoliopsida</taxon>
        <taxon>eudicotyledons</taxon>
        <taxon>Gunneridae</taxon>
        <taxon>Pentapetalae</taxon>
        <taxon>rosids</taxon>
        <taxon>fabids</taxon>
        <taxon>Malpighiales</taxon>
        <taxon>Salicaceae</taxon>
        <taxon>Flacourtieae</taxon>
        <taxon>Dovyalis</taxon>
    </lineage>
</organism>
<dbReference type="InterPro" id="IPR003653">
    <property type="entry name" value="Peptidase_C48_C"/>
</dbReference>
<feature type="domain" description="Ubiquitin-like protease family profile" evidence="4">
    <location>
        <begin position="100"/>
        <end position="139"/>
    </location>
</feature>
<reference evidence="5 6" key="1">
    <citation type="submission" date="2024-01" db="EMBL/GenBank/DDBJ databases">
        <authorList>
            <person name="Waweru B."/>
        </authorList>
    </citation>
    <scope>NUCLEOTIDE SEQUENCE [LARGE SCALE GENOMIC DNA]</scope>
</reference>
<dbReference type="PANTHER" id="PTHR10015">
    <property type="entry name" value="HEAT SHOCK TRANSCRIPTION FACTOR"/>
    <property type="match status" value="1"/>
</dbReference>
<accession>A0AAV1RPS8</accession>
<name>A0AAV1RPS8_9ROSI</name>
<dbReference type="GO" id="GO:0003700">
    <property type="term" value="F:DNA-binding transcription factor activity"/>
    <property type="evidence" value="ECO:0007669"/>
    <property type="project" value="TreeGrafter"/>
</dbReference>
<evidence type="ECO:0000313" key="5">
    <source>
        <dbReference type="EMBL" id="CAK7338716.1"/>
    </source>
</evidence>
<evidence type="ECO:0000313" key="6">
    <source>
        <dbReference type="Proteomes" id="UP001314170"/>
    </source>
</evidence>
<dbReference type="Gene3D" id="3.40.395.10">
    <property type="entry name" value="Adenoviral Proteinase, Chain A"/>
    <property type="match status" value="1"/>
</dbReference>
<dbReference type="SUPFAM" id="SSF54001">
    <property type="entry name" value="Cysteine proteinases"/>
    <property type="match status" value="1"/>
</dbReference>
<dbReference type="GO" id="GO:0000978">
    <property type="term" value="F:RNA polymerase II cis-regulatory region sequence-specific DNA binding"/>
    <property type="evidence" value="ECO:0007669"/>
    <property type="project" value="TreeGrafter"/>
</dbReference>
<proteinExistence type="inferred from homology"/>
<dbReference type="GO" id="GO:0034605">
    <property type="term" value="P:cellular response to heat"/>
    <property type="evidence" value="ECO:0007669"/>
    <property type="project" value="TreeGrafter"/>
</dbReference>
<comment type="caution">
    <text evidence="5">The sequence shown here is derived from an EMBL/GenBank/DDBJ whole genome shotgun (WGS) entry which is preliminary data.</text>
</comment>
<evidence type="ECO:0000256" key="3">
    <source>
        <dbReference type="ARBA" id="ARBA00022801"/>
    </source>
</evidence>
<gene>
    <name evidence="5" type="ORF">DCAF_LOCUS13764</name>
</gene>
<comment type="similarity">
    <text evidence="1">Belongs to the peptidase C48 family.</text>
</comment>
<keyword evidence="2" id="KW-0645">Protease</keyword>
<dbReference type="Pfam" id="PF02902">
    <property type="entry name" value="Peptidase_C48"/>
    <property type="match status" value="1"/>
</dbReference>
<protein>
    <recommendedName>
        <fullName evidence="4">Ubiquitin-like protease family profile domain-containing protein</fullName>
    </recommendedName>
</protein>
<dbReference type="PANTHER" id="PTHR10015:SF427">
    <property type="entry name" value="HEAT SHOCK FACTOR PROTEIN"/>
    <property type="match status" value="1"/>
</dbReference>
<keyword evidence="3" id="KW-0378">Hydrolase</keyword>
<evidence type="ECO:0000256" key="1">
    <source>
        <dbReference type="ARBA" id="ARBA00005234"/>
    </source>
</evidence>
<dbReference type="Proteomes" id="UP001314170">
    <property type="component" value="Unassembled WGS sequence"/>
</dbReference>
<dbReference type="GO" id="GO:0008234">
    <property type="term" value="F:cysteine-type peptidase activity"/>
    <property type="evidence" value="ECO:0007669"/>
    <property type="project" value="InterPro"/>
</dbReference>
<dbReference type="GO" id="GO:0005634">
    <property type="term" value="C:nucleus"/>
    <property type="evidence" value="ECO:0007669"/>
    <property type="project" value="TreeGrafter"/>
</dbReference>
<keyword evidence="6" id="KW-1185">Reference proteome</keyword>
<dbReference type="InterPro" id="IPR038765">
    <property type="entry name" value="Papain-like_cys_pep_sf"/>
</dbReference>
<dbReference type="GO" id="GO:0006508">
    <property type="term" value="P:proteolysis"/>
    <property type="evidence" value="ECO:0007669"/>
    <property type="project" value="UniProtKB-KW"/>
</dbReference>